<name>A0A6A6DEW3_9PEZI</name>
<evidence type="ECO:0000313" key="1">
    <source>
        <dbReference type="EMBL" id="KAF2176998.1"/>
    </source>
</evidence>
<accession>A0A6A6DEW3</accession>
<keyword evidence="2" id="KW-1185">Reference proteome</keyword>
<dbReference type="AlphaFoldDB" id="A0A6A6DEW3"/>
<gene>
    <name evidence="1" type="ORF">K469DRAFT_382403</name>
</gene>
<dbReference type="EMBL" id="ML994696">
    <property type="protein sequence ID" value="KAF2176998.1"/>
    <property type="molecule type" value="Genomic_DNA"/>
</dbReference>
<proteinExistence type="predicted"/>
<sequence>MHRDQPMMKKFGPSTSDASMHTAVDAEVALSFSEIPYVPLLELGKKRQVYIWQCCACGCSPITIMANTCPHCGSARIHGRGGCVFNRINVRRPTKWNFGAGQTKYKCFSLGFSVASKVDSSIGSVIIWVVFRRFLNTSI</sequence>
<dbReference type="OrthoDB" id="3799443at2759"/>
<dbReference type="Proteomes" id="UP000800200">
    <property type="component" value="Unassembled WGS sequence"/>
</dbReference>
<evidence type="ECO:0000313" key="2">
    <source>
        <dbReference type="Proteomes" id="UP000800200"/>
    </source>
</evidence>
<protein>
    <submittedName>
        <fullName evidence="1">Uncharacterized protein</fullName>
    </submittedName>
</protein>
<reference evidence="1" key="1">
    <citation type="journal article" date="2020" name="Stud. Mycol.">
        <title>101 Dothideomycetes genomes: a test case for predicting lifestyles and emergence of pathogens.</title>
        <authorList>
            <person name="Haridas S."/>
            <person name="Albert R."/>
            <person name="Binder M."/>
            <person name="Bloem J."/>
            <person name="Labutti K."/>
            <person name="Salamov A."/>
            <person name="Andreopoulos B."/>
            <person name="Baker S."/>
            <person name="Barry K."/>
            <person name="Bills G."/>
            <person name="Bluhm B."/>
            <person name="Cannon C."/>
            <person name="Castanera R."/>
            <person name="Culley D."/>
            <person name="Daum C."/>
            <person name="Ezra D."/>
            <person name="Gonzalez J."/>
            <person name="Henrissat B."/>
            <person name="Kuo A."/>
            <person name="Liang C."/>
            <person name="Lipzen A."/>
            <person name="Lutzoni F."/>
            <person name="Magnuson J."/>
            <person name="Mondo S."/>
            <person name="Nolan M."/>
            <person name="Ohm R."/>
            <person name="Pangilinan J."/>
            <person name="Park H.-J."/>
            <person name="Ramirez L."/>
            <person name="Alfaro M."/>
            <person name="Sun H."/>
            <person name="Tritt A."/>
            <person name="Yoshinaga Y."/>
            <person name="Zwiers L.-H."/>
            <person name="Turgeon B."/>
            <person name="Goodwin S."/>
            <person name="Spatafora J."/>
            <person name="Crous P."/>
            <person name="Grigoriev I."/>
        </authorList>
    </citation>
    <scope>NUCLEOTIDE SEQUENCE</scope>
    <source>
        <strain evidence="1">CBS 207.26</strain>
    </source>
</reference>
<organism evidence="1 2">
    <name type="scientific">Zopfia rhizophila CBS 207.26</name>
    <dbReference type="NCBI Taxonomy" id="1314779"/>
    <lineage>
        <taxon>Eukaryota</taxon>
        <taxon>Fungi</taxon>
        <taxon>Dikarya</taxon>
        <taxon>Ascomycota</taxon>
        <taxon>Pezizomycotina</taxon>
        <taxon>Dothideomycetes</taxon>
        <taxon>Dothideomycetes incertae sedis</taxon>
        <taxon>Zopfiaceae</taxon>
        <taxon>Zopfia</taxon>
    </lineage>
</organism>